<feature type="region of interest" description="Disordered" evidence="1">
    <location>
        <begin position="1"/>
        <end position="20"/>
    </location>
</feature>
<evidence type="ECO:0000313" key="2">
    <source>
        <dbReference type="EMBL" id="KFH61768.1"/>
    </source>
</evidence>
<reference evidence="2 3" key="1">
    <citation type="submission" date="2011-02" db="EMBL/GenBank/DDBJ databases">
        <title>The Genome Sequence of Mortierella verticillata NRRL 6337.</title>
        <authorList>
            <consortium name="The Broad Institute Genome Sequencing Platform"/>
            <person name="Russ C."/>
            <person name="Cuomo C."/>
            <person name="Burger G."/>
            <person name="Gray M.W."/>
            <person name="Holland P.W.H."/>
            <person name="King N."/>
            <person name="Lang F.B.F."/>
            <person name="Roger A.J."/>
            <person name="Ruiz-Trillo I."/>
            <person name="Young S.K."/>
            <person name="Zeng Q."/>
            <person name="Gargeya S."/>
            <person name="Alvarado L."/>
            <person name="Berlin A."/>
            <person name="Chapman S.B."/>
            <person name="Chen Z."/>
            <person name="Freedman E."/>
            <person name="Gellesch M."/>
            <person name="Goldberg J."/>
            <person name="Griggs A."/>
            <person name="Gujja S."/>
            <person name="Heilman E."/>
            <person name="Heiman D."/>
            <person name="Howarth C."/>
            <person name="Mehta T."/>
            <person name="Neiman D."/>
            <person name="Pearson M."/>
            <person name="Roberts A."/>
            <person name="Saif S."/>
            <person name="Shea T."/>
            <person name="Shenoy N."/>
            <person name="Sisk P."/>
            <person name="Stolte C."/>
            <person name="Sykes S."/>
            <person name="White J."/>
            <person name="Yandava C."/>
            <person name="Haas B."/>
            <person name="Nusbaum C."/>
            <person name="Birren B."/>
        </authorList>
    </citation>
    <scope>NUCLEOTIDE SEQUENCE [LARGE SCALE GENOMIC DNA]</scope>
    <source>
        <strain evidence="2 3">NRRL 6337</strain>
    </source>
</reference>
<proteinExistence type="predicted"/>
<accession>A0A086TIJ1</accession>
<keyword evidence="3" id="KW-1185">Reference proteome</keyword>
<dbReference type="AlphaFoldDB" id="A0A086TIJ1"/>
<dbReference type="EMBL" id="KN042442">
    <property type="protein sequence ID" value="KFH61768.1"/>
    <property type="molecule type" value="Genomic_DNA"/>
</dbReference>
<dbReference type="Proteomes" id="UP000243308">
    <property type="component" value="Unassembled WGS sequence"/>
</dbReference>
<evidence type="ECO:0000256" key="1">
    <source>
        <dbReference type="SAM" id="MobiDB-lite"/>
    </source>
</evidence>
<sequence length="262" mass="28826">MDMLHTPIPPSSPSTDDIDMENEHDADQAHLDNLLQQQRDAMAQKATAARKVMDTPAGPVLGSAEKELKAATLELTHIKHNITLLWESVAEMADLASLDSVTILPIVPVPVAAAVRSGAAEETVLAKIRPLKVPTDVPCFLPGTVPCLFLDDLQSKVSTFIGQDAFDEDCEHYLLYLTNVPHIRTLVKDSLAAMTRDPALSCWEWCEALFLLHALSEHEHMMELNNLLGMGLLPSETYQQLAICVAHNTCIYGVKDDNEIPR</sequence>
<name>A0A086TIJ1_9FUNG</name>
<evidence type="ECO:0000313" key="3">
    <source>
        <dbReference type="Proteomes" id="UP000243308"/>
    </source>
</evidence>
<organism evidence="2 3">
    <name type="scientific">Podila verticillata NRRL 6337</name>
    <dbReference type="NCBI Taxonomy" id="1069443"/>
    <lineage>
        <taxon>Eukaryota</taxon>
        <taxon>Fungi</taxon>
        <taxon>Fungi incertae sedis</taxon>
        <taxon>Mucoromycota</taxon>
        <taxon>Mortierellomycotina</taxon>
        <taxon>Mortierellomycetes</taxon>
        <taxon>Mortierellales</taxon>
        <taxon>Mortierellaceae</taxon>
        <taxon>Podila</taxon>
    </lineage>
</organism>
<protein>
    <submittedName>
        <fullName evidence="2">Uncharacterized protein</fullName>
    </submittedName>
</protein>
<gene>
    <name evidence="2" type="ORF">MVEG_12395</name>
</gene>
<dbReference type="OrthoDB" id="2418706at2759"/>